<dbReference type="EMBL" id="MU150246">
    <property type="protein sequence ID" value="KAF9465597.1"/>
    <property type="molecule type" value="Genomic_DNA"/>
</dbReference>
<dbReference type="SUPFAM" id="SSF63829">
    <property type="entry name" value="Calcium-dependent phosphotriesterase"/>
    <property type="match status" value="1"/>
</dbReference>
<evidence type="ECO:0000259" key="2">
    <source>
        <dbReference type="Pfam" id="PF22807"/>
    </source>
</evidence>
<dbReference type="InterPro" id="IPR054539">
    <property type="entry name" value="Beta-prop_PDH"/>
</dbReference>
<name>A0A9P5YBC8_9AGAR</name>
<keyword evidence="4" id="KW-1185">Reference proteome</keyword>
<dbReference type="InterPro" id="IPR011042">
    <property type="entry name" value="6-blade_b-propeller_TolB-like"/>
</dbReference>
<dbReference type="Gene3D" id="2.120.10.30">
    <property type="entry name" value="TolB, C-terminal domain"/>
    <property type="match status" value="1"/>
</dbReference>
<feature type="domain" description="Pyrroloquinoline quinone-dependent pyranose dehydrogenase beta-propeller" evidence="2">
    <location>
        <begin position="30"/>
        <end position="453"/>
    </location>
</feature>
<dbReference type="Pfam" id="PF22807">
    <property type="entry name" value="TrAA12"/>
    <property type="match status" value="1"/>
</dbReference>
<feature type="signal peptide" evidence="1">
    <location>
        <begin position="1"/>
        <end position="16"/>
    </location>
</feature>
<sequence>MKFLIAALAIASAASATIQPPGVPFKSPVKVAAGFAANVLFSNLTAPSGIAFDAKQNLLVVELGLGVTAFSQNPISTSPVGGWERTVVVKNPSLSQGIQVDGNRLFVSTGKEVLVYQYDASTKSVSSTVAPYPIITGLPADGEFASHPLLLEPGRSGIAGAILVGSGPLTNIDLTARDPASGRSQIRRFVFNNVVDVFPPTPLPWDKGAVVAYGIRNPAGFAFPTGVSITPVGTNDLYVVENGASIDGVKGVTPKFANDNPADDLEFVNYPTNAVVSGTSVTGRYHGFPDCATLWNPTADPVGVPQYAGLPRGSQISLNLDNTRSDAWCRNQTNTRLPSLNFQAHSSPTDIKFFTPPAVANIKSFPSTLKDDAFVSFFGSFNRSPPTGYGVVHVPFPPASSDVSKLGYSFLVQAASLDTCPGSCITPVGLAFGTDGRLYVSSTLSGELFVIERSQFTTDA</sequence>
<feature type="non-terminal residue" evidence="3">
    <location>
        <position position="1"/>
    </location>
</feature>
<accession>A0A9P5YBC8</accession>
<comment type="caution">
    <text evidence="3">The sequence shown here is derived from an EMBL/GenBank/DDBJ whole genome shotgun (WGS) entry which is preliminary data.</text>
</comment>
<evidence type="ECO:0000313" key="4">
    <source>
        <dbReference type="Proteomes" id="UP000807353"/>
    </source>
</evidence>
<gene>
    <name evidence="3" type="ORF">BDZ94DRAFT_1253500</name>
</gene>
<proteinExistence type="predicted"/>
<protein>
    <recommendedName>
        <fullName evidence="2">Pyrroloquinoline quinone-dependent pyranose dehydrogenase beta-propeller domain-containing protein</fullName>
    </recommendedName>
</protein>
<organism evidence="3 4">
    <name type="scientific">Collybia nuda</name>
    <dbReference type="NCBI Taxonomy" id="64659"/>
    <lineage>
        <taxon>Eukaryota</taxon>
        <taxon>Fungi</taxon>
        <taxon>Dikarya</taxon>
        <taxon>Basidiomycota</taxon>
        <taxon>Agaricomycotina</taxon>
        <taxon>Agaricomycetes</taxon>
        <taxon>Agaricomycetidae</taxon>
        <taxon>Agaricales</taxon>
        <taxon>Tricholomatineae</taxon>
        <taxon>Clitocybaceae</taxon>
        <taxon>Collybia</taxon>
    </lineage>
</organism>
<keyword evidence="1" id="KW-0732">Signal</keyword>
<dbReference type="AlphaFoldDB" id="A0A9P5YBC8"/>
<dbReference type="Proteomes" id="UP000807353">
    <property type="component" value="Unassembled WGS sequence"/>
</dbReference>
<dbReference type="OrthoDB" id="507128at2759"/>
<reference evidence="3" key="1">
    <citation type="submission" date="2020-11" db="EMBL/GenBank/DDBJ databases">
        <authorList>
            <consortium name="DOE Joint Genome Institute"/>
            <person name="Ahrendt S."/>
            <person name="Riley R."/>
            <person name="Andreopoulos W."/>
            <person name="Labutti K."/>
            <person name="Pangilinan J."/>
            <person name="Ruiz-Duenas F.J."/>
            <person name="Barrasa J.M."/>
            <person name="Sanchez-Garcia M."/>
            <person name="Camarero S."/>
            <person name="Miyauchi S."/>
            <person name="Serrano A."/>
            <person name="Linde D."/>
            <person name="Babiker R."/>
            <person name="Drula E."/>
            <person name="Ayuso-Fernandez I."/>
            <person name="Pacheco R."/>
            <person name="Padilla G."/>
            <person name="Ferreira P."/>
            <person name="Barriuso J."/>
            <person name="Kellner H."/>
            <person name="Castanera R."/>
            <person name="Alfaro M."/>
            <person name="Ramirez L."/>
            <person name="Pisabarro A.G."/>
            <person name="Kuo A."/>
            <person name="Tritt A."/>
            <person name="Lipzen A."/>
            <person name="He G."/>
            <person name="Yan M."/>
            <person name="Ng V."/>
            <person name="Cullen D."/>
            <person name="Martin F."/>
            <person name="Rosso M.-N."/>
            <person name="Henrissat B."/>
            <person name="Hibbett D."/>
            <person name="Martinez A.T."/>
            <person name="Grigoriev I.V."/>
        </authorList>
    </citation>
    <scope>NUCLEOTIDE SEQUENCE</scope>
    <source>
        <strain evidence="3">CBS 247.69</strain>
    </source>
</reference>
<feature type="chain" id="PRO_5040228327" description="Pyrroloquinoline quinone-dependent pyranose dehydrogenase beta-propeller domain-containing protein" evidence="1">
    <location>
        <begin position="17"/>
        <end position="460"/>
    </location>
</feature>
<evidence type="ECO:0000256" key="1">
    <source>
        <dbReference type="SAM" id="SignalP"/>
    </source>
</evidence>
<evidence type="ECO:0000313" key="3">
    <source>
        <dbReference type="EMBL" id="KAF9465597.1"/>
    </source>
</evidence>